<reference evidence="5 6" key="1">
    <citation type="submission" date="2020-10" db="EMBL/GenBank/DDBJ databases">
        <title>Connecting structure to function with the recovery of over 1000 high-quality activated sludge metagenome-assembled genomes encoding full-length rRNA genes using long-read sequencing.</title>
        <authorList>
            <person name="Singleton C.M."/>
            <person name="Petriglieri F."/>
            <person name="Kristensen J.M."/>
            <person name="Kirkegaard R.H."/>
            <person name="Michaelsen T.Y."/>
            <person name="Andersen M.H."/>
            <person name="Karst S.M."/>
            <person name="Dueholm M.S."/>
            <person name="Nielsen P.H."/>
            <person name="Albertsen M."/>
        </authorList>
    </citation>
    <scope>NUCLEOTIDE SEQUENCE [LARGE SCALE GENOMIC DNA]</scope>
    <source>
        <strain evidence="5">EsbW_18-Q3-R4-48_BATAC.285</strain>
    </source>
</reference>
<feature type="signal peptide" evidence="2">
    <location>
        <begin position="1"/>
        <end position="29"/>
    </location>
</feature>
<dbReference type="Pfam" id="PF25954">
    <property type="entry name" value="Beta-barrel_RND_2"/>
    <property type="match status" value="1"/>
</dbReference>
<dbReference type="Gene3D" id="1.10.287.470">
    <property type="entry name" value="Helix hairpin bin"/>
    <property type="match status" value="1"/>
</dbReference>
<dbReference type="PANTHER" id="PTHR30469">
    <property type="entry name" value="MULTIDRUG RESISTANCE PROTEIN MDTA"/>
    <property type="match status" value="1"/>
</dbReference>
<dbReference type="SUPFAM" id="SSF111369">
    <property type="entry name" value="HlyD-like secretion proteins"/>
    <property type="match status" value="1"/>
</dbReference>
<evidence type="ECO:0000256" key="2">
    <source>
        <dbReference type="SAM" id="SignalP"/>
    </source>
</evidence>
<evidence type="ECO:0000259" key="3">
    <source>
        <dbReference type="Pfam" id="PF25917"/>
    </source>
</evidence>
<dbReference type="GO" id="GO:0015562">
    <property type="term" value="F:efflux transmembrane transporter activity"/>
    <property type="evidence" value="ECO:0007669"/>
    <property type="project" value="TreeGrafter"/>
</dbReference>
<feature type="domain" description="CusB-like beta-barrel" evidence="4">
    <location>
        <begin position="193"/>
        <end position="260"/>
    </location>
</feature>
<organism evidence="5 6">
    <name type="scientific">Candidatus Accumulibacter proximus</name>
    <dbReference type="NCBI Taxonomy" id="2954385"/>
    <lineage>
        <taxon>Bacteria</taxon>
        <taxon>Pseudomonadati</taxon>
        <taxon>Pseudomonadota</taxon>
        <taxon>Betaproteobacteria</taxon>
        <taxon>Candidatus Accumulibacter</taxon>
    </lineage>
</organism>
<dbReference type="AlphaFoldDB" id="A0A935UH76"/>
<dbReference type="Gene3D" id="2.40.420.20">
    <property type="match status" value="1"/>
</dbReference>
<name>A0A935UH76_9PROT</name>
<comment type="caution">
    <text evidence="5">The sequence shown here is derived from an EMBL/GenBank/DDBJ whole genome shotgun (WGS) entry which is preliminary data.</text>
</comment>
<evidence type="ECO:0000313" key="5">
    <source>
        <dbReference type="EMBL" id="MBK7676432.1"/>
    </source>
</evidence>
<comment type="similarity">
    <text evidence="1">Belongs to the membrane fusion protein (MFP) (TC 8.A.1) family.</text>
</comment>
<dbReference type="NCBIfam" id="TIGR01730">
    <property type="entry name" value="RND_mfp"/>
    <property type="match status" value="1"/>
</dbReference>
<feature type="domain" description="Multidrug resistance protein MdtA-like barrel-sandwich hybrid" evidence="3">
    <location>
        <begin position="56"/>
        <end position="178"/>
    </location>
</feature>
<evidence type="ECO:0000256" key="1">
    <source>
        <dbReference type="ARBA" id="ARBA00009477"/>
    </source>
</evidence>
<dbReference type="InterPro" id="IPR006143">
    <property type="entry name" value="RND_pump_MFP"/>
</dbReference>
<gene>
    <name evidence="5" type="ORF">IPJ27_17680</name>
</gene>
<dbReference type="Proteomes" id="UP000697998">
    <property type="component" value="Unassembled WGS sequence"/>
</dbReference>
<feature type="chain" id="PRO_5037757093" evidence="2">
    <location>
        <begin position="30"/>
        <end position="340"/>
    </location>
</feature>
<dbReference type="GO" id="GO:1990281">
    <property type="term" value="C:efflux pump complex"/>
    <property type="evidence" value="ECO:0007669"/>
    <property type="project" value="TreeGrafter"/>
</dbReference>
<dbReference type="Gene3D" id="2.40.50.100">
    <property type="match status" value="1"/>
</dbReference>
<protein>
    <submittedName>
        <fullName evidence="5">Efflux RND transporter periplasmic adaptor subunit</fullName>
    </submittedName>
</protein>
<proteinExistence type="inferred from homology"/>
<dbReference type="EMBL" id="JADJMH010000019">
    <property type="protein sequence ID" value="MBK7676432.1"/>
    <property type="molecule type" value="Genomic_DNA"/>
</dbReference>
<dbReference type="InterPro" id="IPR058792">
    <property type="entry name" value="Beta-barrel_RND_2"/>
</dbReference>
<evidence type="ECO:0000259" key="4">
    <source>
        <dbReference type="Pfam" id="PF25954"/>
    </source>
</evidence>
<evidence type="ECO:0000313" key="6">
    <source>
        <dbReference type="Proteomes" id="UP000697998"/>
    </source>
</evidence>
<accession>A0A935UH76</accession>
<dbReference type="InterPro" id="IPR058625">
    <property type="entry name" value="MdtA-like_BSH"/>
</dbReference>
<dbReference type="Gene3D" id="2.40.30.170">
    <property type="match status" value="1"/>
</dbReference>
<keyword evidence="2" id="KW-0732">Signal</keyword>
<sequence length="340" mass="35623">MSINPQALSRKWPALVAGLAAAASLAVQAQTLPDRVVQSRPVDLTLPVEALVEAVNQATLAAQVSGRVVEVHVDAGQAVNKGDLLMKIDAREASEVAAGASAQYVNARAHYQRMLSLRQQGFVSPAAVDKAKADLDAAQATQGQTTVGVGHATVRAPVSGIVAERFTELGEMAVPGKPLLSIYEPGGLRVTGSIPQYRLAQMRSVRQARVEFPELGRWVDATTVSVLPTADAATHVSSVRVGLPAGIAGVVPGMHARAHFVIGRANKLTVPQTAVVRRGEVAAVYVQNEQGVLSLRQLRLGEVVAAGEVEVLAGLQAGERVVLDPVKAAIQIKSARQQGK</sequence>
<dbReference type="PANTHER" id="PTHR30469:SF18">
    <property type="entry name" value="RESISTANCE-NODULATION-CELL DIVISION (RND) EFFLUX MEMBRANE FUSION PROTEIN-RELATED"/>
    <property type="match status" value="1"/>
</dbReference>
<dbReference type="Pfam" id="PF25917">
    <property type="entry name" value="BSH_RND"/>
    <property type="match status" value="1"/>
</dbReference>